<reference evidence="2 3" key="1">
    <citation type="submission" date="2018-05" db="EMBL/GenBank/DDBJ databases">
        <title>Genomic Encyclopedia of Type Strains, Phase IV (KMG-IV): sequencing the most valuable type-strain genomes for metagenomic binning, comparative biology and taxonomic classification.</title>
        <authorList>
            <person name="Goeker M."/>
        </authorList>
    </citation>
    <scope>NUCLEOTIDE SEQUENCE [LARGE SCALE GENOMIC DNA]</scope>
    <source>
        <strain evidence="2 3">DSM 103371</strain>
    </source>
</reference>
<name>A0A316G850_9RHOB</name>
<dbReference type="InterPro" id="IPR007296">
    <property type="entry name" value="DUF403"/>
</dbReference>
<keyword evidence="3" id="KW-1185">Reference proteome</keyword>
<dbReference type="AlphaFoldDB" id="A0A316G850"/>
<dbReference type="RefSeq" id="WP_109758885.1">
    <property type="nucleotide sequence ID" value="NZ_CP034588.1"/>
</dbReference>
<organism evidence="2 3">
    <name type="scientific">Silicimonas algicola</name>
    <dbReference type="NCBI Taxonomy" id="1826607"/>
    <lineage>
        <taxon>Bacteria</taxon>
        <taxon>Pseudomonadati</taxon>
        <taxon>Pseudomonadota</taxon>
        <taxon>Alphaproteobacteria</taxon>
        <taxon>Rhodobacterales</taxon>
        <taxon>Paracoccaceae</taxon>
    </lineage>
</organism>
<dbReference type="PANTHER" id="PTHR34595:SF7">
    <property type="entry name" value="SLL1039 PROTEIN"/>
    <property type="match status" value="1"/>
</dbReference>
<accession>A0A316G850</accession>
<evidence type="ECO:0000313" key="2">
    <source>
        <dbReference type="EMBL" id="PWK57141.1"/>
    </source>
</evidence>
<evidence type="ECO:0000313" key="3">
    <source>
        <dbReference type="Proteomes" id="UP000245390"/>
    </source>
</evidence>
<comment type="caution">
    <text evidence="2">The sequence shown here is derived from an EMBL/GenBank/DDBJ whole genome shotgun (WGS) entry which is preliminary data.</text>
</comment>
<proteinExistence type="predicted"/>
<evidence type="ECO:0000259" key="1">
    <source>
        <dbReference type="Pfam" id="PF04168"/>
    </source>
</evidence>
<dbReference type="EMBL" id="QGGV01000003">
    <property type="protein sequence ID" value="PWK57141.1"/>
    <property type="molecule type" value="Genomic_DNA"/>
</dbReference>
<dbReference type="OrthoDB" id="9803532at2"/>
<dbReference type="Pfam" id="PF04168">
    <property type="entry name" value="Alpha-E"/>
    <property type="match status" value="1"/>
</dbReference>
<protein>
    <submittedName>
        <fullName evidence="2">Putative alpha-E superfamily protein</fullName>
    </submittedName>
</protein>
<dbReference type="PANTHER" id="PTHR34595">
    <property type="entry name" value="BLR5612 PROTEIN"/>
    <property type="match status" value="1"/>
</dbReference>
<sequence>MLGKTANGLFWMYRYLERAENTARLIEAGQRIALTRLHGSDDEWRAILQTAGGLKAFEAANEGVTKEAAINWLLRARENGSSVLRCIETARQNARLVRTAITGEVWESMNSTYMMAQETLARKVGERDLPGVLVALRRQTALVRGMTHGTMLRNDIYNFARVGTFLERADNTARILDVKYYVLLPSASAVGGAVDNVHWESILRSVSARGGFRMEYGPGAGPRQIIDFLILNTKMPRSLAFCVNKLGENLKYLAPPEHPTEAQSMVSRIQQDHLRRDIDDVLDYGLHEFIETYLDLLARVARQIEVDYRFYE</sequence>
<dbReference type="KEGG" id="salo:EF888_10105"/>
<dbReference type="InterPro" id="IPR051680">
    <property type="entry name" value="ATP-dep_Glu-Cys_Ligase-2"/>
</dbReference>
<feature type="domain" description="DUF403" evidence="1">
    <location>
        <begin position="1"/>
        <end position="308"/>
    </location>
</feature>
<gene>
    <name evidence="2" type="ORF">C8D95_103380</name>
</gene>
<dbReference type="Proteomes" id="UP000245390">
    <property type="component" value="Unassembled WGS sequence"/>
</dbReference>